<evidence type="ECO:0000313" key="9">
    <source>
        <dbReference type="EMBL" id="MWB79371.1"/>
    </source>
</evidence>
<dbReference type="SUPFAM" id="SSF56645">
    <property type="entry name" value="Acyl-CoA dehydrogenase NM domain-like"/>
    <property type="match status" value="2"/>
</dbReference>
<keyword evidence="5" id="KW-0560">Oxidoreductase</keyword>
<dbReference type="InterPro" id="IPR013786">
    <property type="entry name" value="AcylCoA_DH/ox_N"/>
</dbReference>
<name>A0A844W8Y9_9RHOB</name>
<gene>
    <name evidence="9" type="ORF">GLS40_15130</name>
</gene>
<dbReference type="InterPro" id="IPR037069">
    <property type="entry name" value="AcylCoA_DH/ox_N_sf"/>
</dbReference>
<dbReference type="GO" id="GO:0016627">
    <property type="term" value="F:oxidoreductase activity, acting on the CH-CH group of donors"/>
    <property type="evidence" value="ECO:0007669"/>
    <property type="project" value="InterPro"/>
</dbReference>
<evidence type="ECO:0000259" key="7">
    <source>
        <dbReference type="Pfam" id="PF02770"/>
    </source>
</evidence>
<dbReference type="GO" id="GO:0005886">
    <property type="term" value="C:plasma membrane"/>
    <property type="evidence" value="ECO:0007669"/>
    <property type="project" value="TreeGrafter"/>
</dbReference>
<keyword evidence="4" id="KW-0274">FAD</keyword>
<evidence type="ECO:0000313" key="10">
    <source>
        <dbReference type="Proteomes" id="UP000443843"/>
    </source>
</evidence>
<keyword evidence="3" id="KW-0285">Flavoprotein</keyword>
<proteinExistence type="inferred from homology"/>
<dbReference type="InterPro" id="IPR036250">
    <property type="entry name" value="AcylCo_DH-like_C"/>
</dbReference>
<reference evidence="9 10" key="1">
    <citation type="submission" date="2019-11" db="EMBL/GenBank/DDBJ databases">
        <title>Pseudooceanicola pacifica sp. nov., isolated from deep-sea sediment of the Pacific Ocean.</title>
        <authorList>
            <person name="Lyu L."/>
        </authorList>
    </citation>
    <scope>NUCLEOTIDE SEQUENCE [LARGE SCALE GENOMIC DNA]</scope>
    <source>
        <strain evidence="9 10">216_PA32_1</strain>
    </source>
</reference>
<feature type="domain" description="Acyl-CoA oxidase/dehydrogenase middle" evidence="7">
    <location>
        <begin position="122"/>
        <end position="215"/>
    </location>
</feature>
<evidence type="ECO:0000259" key="6">
    <source>
        <dbReference type="Pfam" id="PF00441"/>
    </source>
</evidence>
<dbReference type="InterPro" id="IPR046373">
    <property type="entry name" value="Acyl-CoA_Oxase/DH_mid-dom_sf"/>
</dbReference>
<accession>A0A844W8Y9</accession>
<feature type="domain" description="Acyl-CoA dehydrogenase/oxidase C-terminal" evidence="6">
    <location>
        <begin position="228"/>
        <end position="383"/>
    </location>
</feature>
<evidence type="ECO:0000256" key="5">
    <source>
        <dbReference type="ARBA" id="ARBA00023002"/>
    </source>
</evidence>
<keyword evidence="10" id="KW-1185">Reference proteome</keyword>
<protein>
    <recommendedName>
        <fullName evidence="11">Acyl-CoA dehydrogenase</fullName>
    </recommendedName>
</protein>
<sequence>MTQIDYTAFEAEVRSFAETHCPADIRQMVRDSKKITRDAWSRWQKVLFDHGWGAPNWPVEHGGTGWDARQRYIFDTVLAETRCPPQYHHGLRHLGPVLIKYGSQEQRDRFMPGILDGTDWWCQGYSEPGSGSDLASLRTKAERDGDDYVVTGQKIWTSHAHEADWIYALVRTSVEDKKQKGITLLLIPLDSPGITVKQIRTIDNIHHVNEVFFESVRVPVANRIGEEGQGWTYGKYLLSHERLGGANTAPTFQLFDGVKRLTERHGGSALRRADIQLRLIEIESRMLGLKEQGRAAVGAAMRGESLGLMPSGLKVISCNIQQALCDLAIEAVGPTHAARRGTVDPDQADAEALRWISTYFLNRSRTIVGGSDEVQKNLIAGQLFKGGLDPVAPALVPGPVFDAALRAGTDGGINWAAVLGMGWPMTLVPEDQGGAGAGLEDMVAIVEGAARGTLDLNLAMHCAVTPLLLSHAPAGALHDRLLAGHMDGSAVVLTALLTDEGGLDSRDFSLEPGANPLVSGMLGGVEALPGATHLLLASADRLLAVPLDGVGIAENATLDGRPTVDLRFGGARAEVLAEGTAAARALNMAQPVGTLLSGVDAVGTMVPVIAQTVAYLQGRRQFDQPLAEFQVLRHRIADMYLTYLNSSAAVLRAMNDMAEGETAPRSLAMAKLRSSRDAKTVAHGAIQLHGGMGMTEELPTTRLNKRLLQSGFDFGDAMLHAERLAAGNL</sequence>
<feature type="domain" description="Acyl-CoA dehydrogenase/oxidase C-terminal" evidence="6">
    <location>
        <begin position="598"/>
        <end position="706"/>
    </location>
</feature>
<dbReference type="RefSeq" id="WP_160383584.1">
    <property type="nucleotide sequence ID" value="NZ_WNXQ01000010.1"/>
</dbReference>
<evidence type="ECO:0000256" key="2">
    <source>
        <dbReference type="ARBA" id="ARBA00009347"/>
    </source>
</evidence>
<comment type="cofactor">
    <cofactor evidence="1">
        <name>FAD</name>
        <dbReference type="ChEBI" id="CHEBI:57692"/>
    </cofactor>
</comment>
<dbReference type="PANTHER" id="PTHR43292:SF3">
    <property type="entry name" value="ACYL-COA DEHYDROGENASE FADE29"/>
    <property type="match status" value="1"/>
</dbReference>
<dbReference type="Gene3D" id="1.20.140.10">
    <property type="entry name" value="Butyryl-CoA Dehydrogenase, subunit A, domain 3"/>
    <property type="match status" value="2"/>
</dbReference>
<organism evidence="9 10">
    <name type="scientific">Pseudooceanicola pacificus</name>
    <dbReference type="NCBI Taxonomy" id="2676438"/>
    <lineage>
        <taxon>Bacteria</taxon>
        <taxon>Pseudomonadati</taxon>
        <taxon>Pseudomonadota</taxon>
        <taxon>Alphaproteobacteria</taxon>
        <taxon>Rhodobacterales</taxon>
        <taxon>Paracoccaceae</taxon>
        <taxon>Pseudooceanicola</taxon>
    </lineage>
</organism>
<dbReference type="AlphaFoldDB" id="A0A844W8Y9"/>
<evidence type="ECO:0000259" key="8">
    <source>
        <dbReference type="Pfam" id="PF02771"/>
    </source>
</evidence>
<dbReference type="Pfam" id="PF02770">
    <property type="entry name" value="Acyl-CoA_dh_M"/>
    <property type="match status" value="1"/>
</dbReference>
<dbReference type="Gene3D" id="2.40.110.10">
    <property type="entry name" value="Butyryl-CoA Dehydrogenase, subunit A, domain 2"/>
    <property type="match status" value="1"/>
</dbReference>
<comment type="caution">
    <text evidence="9">The sequence shown here is derived from an EMBL/GenBank/DDBJ whole genome shotgun (WGS) entry which is preliminary data.</text>
</comment>
<dbReference type="Proteomes" id="UP000443843">
    <property type="component" value="Unassembled WGS sequence"/>
</dbReference>
<dbReference type="InterPro" id="IPR052161">
    <property type="entry name" value="Mycobact_Acyl-CoA_DH"/>
</dbReference>
<evidence type="ECO:0000256" key="4">
    <source>
        <dbReference type="ARBA" id="ARBA00022827"/>
    </source>
</evidence>
<dbReference type="PANTHER" id="PTHR43292">
    <property type="entry name" value="ACYL-COA DEHYDROGENASE"/>
    <property type="match status" value="1"/>
</dbReference>
<evidence type="ECO:0000256" key="3">
    <source>
        <dbReference type="ARBA" id="ARBA00022630"/>
    </source>
</evidence>
<dbReference type="Pfam" id="PF00441">
    <property type="entry name" value="Acyl-CoA_dh_1"/>
    <property type="match status" value="2"/>
</dbReference>
<dbReference type="EMBL" id="WNXQ01000010">
    <property type="protein sequence ID" value="MWB79371.1"/>
    <property type="molecule type" value="Genomic_DNA"/>
</dbReference>
<feature type="domain" description="Acyl-CoA dehydrogenase/oxidase N-terminal" evidence="8">
    <location>
        <begin position="7"/>
        <end position="117"/>
    </location>
</feature>
<evidence type="ECO:0008006" key="11">
    <source>
        <dbReference type="Google" id="ProtNLM"/>
    </source>
</evidence>
<dbReference type="Gene3D" id="1.10.540.10">
    <property type="entry name" value="Acyl-CoA dehydrogenase/oxidase, N-terminal domain"/>
    <property type="match status" value="2"/>
</dbReference>
<evidence type="ECO:0000256" key="1">
    <source>
        <dbReference type="ARBA" id="ARBA00001974"/>
    </source>
</evidence>
<dbReference type="SUPFAM" id="SSF47203">
    <property type="entry name" value="Acyl-CoA dehydrogenase C-terminal domain-like"/>
    <property type="match status" value="2"/>
</dbReference>
<dbReference type="Pfam" id="PF02771">
    <property type="entry name" value="Acyl-CoA_dh_N"/>
    <property type="match status" value="1"/>
</dbReference>
<comment type="similarity">
    <text evidence="2">Belongs to the acyl-CoA dehydrogenase family.</text>
</comment>
<dbReference type="GO" id="GO:0050660">
    <property type="term" value="F:flavin adenine dinucleotide binding"/>
    <property type="evidence" value="ECO:0007669"/>
    <property type="project" value="InterPro"/>
</dbReference>
<dbReference type="InterPro" id="IPR009100">
    <property type="entry name" value="AcylCoA_DH/oxidase_NM_dom_sf"/>
</dbReference>
<dbReference type="InterPro" id="IPR006091">
    <property type="entry name" value="Acyl-CoA_Oxase/DH_mid-dom"/>
</dbReference>
<dbReference type="InterPro" id="IPR009075">
    <property type="entry name" value="AcylCo_DH/oxidase_C"/>
</dbReference>